<organism evidence="1 2">
    <name type="scientific">Trichophyton tonsurans (strain CBS 112818)</name>
    <name type="common">Scalp ringworm fungus</name>
    <dbReference type="NCBI Taxonomy" id="647933"/>
    <lineage>
        <taxon>Eukaryota</taxon>
        <taxon>Fungi</taxon>
        <taxon>Dikarya</taxon>
        <taxon>Ascomycota</taxon>
        <taxon>Pezizomycotina</taxon>
        <taxon>Eurotiomycetes</taxon>
        <taxon>Eurotiomycetidae</taxon>
        <taxon>Onygenales</taxon>
        <taxon>Arthrodermataceae</taxon>
        <taxon>Trichophyton</taxon>
    </lineage>
</organism>
<name>F2RT97_TRIT1</name>
<evidence type="ECO:0000313" key="2">
    <source>
        <dbReference type="Proteomes" id="UP000009172"/>
    </source>
</evidence>
<accession>F2RT97</accession>
<dbReference type="EMBL" id="GG698483">
    <property type="protein sequence ID" value="EGD94546.1"/>
    <property type="molecule type" value="Genomic_DNA"/>
</dbReference>
<sequence length="176" mass="19877">MVQQYGMWVIQRLIAKIMVWILRSGSSSTPERFHELACRCRSVKVILLRASTDSLLSSFEGLSQCWWLSSFAPSPEDPRAEISASTSTSTRQKTKNFVFFEQPNRRLNIELCCSKELHNINDTIFFLSPCAKRGSLLFGRPGQLCFAPHAHSTPWTPATSIYSWTTVVLQKFAVAG</sequence>
<dbReference type="AlphaFoldDB" id="F2RT97"/>
<gene>
    <name evidence="1" type="ORF">TESG_02059</name>
</gene>
<dbReference type="HOGENOM" id="CLU_1797815_0_0_1"/>
<proteinExistence type="predicted"/>
<reference evidence="2" key="1">
    <citation type="journal article" date="2012" name="MBio">
        <title>Comparative genome analysis of Trichophyton rubrum and related dermatophytes reveals candidate genes involved in infection.</title>
        <authorList>
            <person name="Martinez D.A."/>
            <person name="Oliver B.G."/>
            <person name="Graeser Y."/>
            <person name="Goldberg J.M."/>
            <person name="Li W."/>
            <person name="Martinez-Rossi N.M."/>
            <person name="Monod M."/>
            <person name="Shelest E."/>
            <person name="Barton R.C."/>
            <person name="Birch E."/>
            <person name="Brakhage A.A."/>
            <person name="Chen Z."/>
            <person name="Gurr S.J."/>
            <person name="Heiman D."/>
            <person name="Heitman J."/>
            <person name="Kosti I."/>
            <person name="Rossi A."/>
            <person name="Saif S."/>
            <person name="Samalova M."/>
            <person name="Saunders C.W."/>
            <person name="Shea T."/>
            <person name="Summerbell R.C."/>
            <person name="Xu J."/>
            <person name="Young S."/>
            <person name="Zeng Q."/>
            <person name="Birren B.W."/>
            <person name="Cuomo C.A."/>
            <person name="White T.C."/>
        </authorList>
    </citation>
    <scope>NUCLEOTIDE SEQUENCE [LARGE SCALE GENOMIC DNA]</scope>
    <source>
        <strain evidence="2">CBS 112818</strain>
    </source>
</reference>
<dbReference type="Proteomes" id="UP000009172">
    <property type="component" value="Unassembled WGS sequence"/>
</dbReference>
<protein>
    <submittedName>
        <fullName evidence="1">Uncharacterized protein</fullName>
    </submittedName>
</protein>
<keyword evidence="2" id="KW-1185">Reference proteome</keyword>
<evidence type="ECO:0000313" key="1">
    <source>
        <dbReference type="EMBL" id="EGD94546.1"/>
    </source>
</evidence>